<accession>A0A0C2BNE4</accession>
<evidence type="ECO:0000256" key="2">
    <source>
        <dbReference type="ARBA" id="ARBA00022475"/>
    </source>
</evidence>
<feature type="coiled-coil region" evidence="6">
    <location>
        <begin position="320"/>
        <end position="354"/>
    </location>
</feature>
<keyword evidence="2" id="KW-1003">Cell membrane</keyword>
<gene>
    <name evidence="9" type="ORF">TSA66_13210</name>
</gene>
<organism evidence="9 10">
    <name type="scientific">Noviherbaspirillum autotrophicum</name>
    <dbReference type="NCBI Taxonomy" id="709839"/>
    <lineage>
        <taxon>Bacteria</taxon>
        <taxon>Pseudomonadati</taxon>
        <taxon>Pseudomonadota</taxon>
        <taxon>Betaproteobacteria</taxon>
        <taxon>Burkholderiales</taxon>
        <taxon>Oxalobacteraceae</taxon>
        <taxon>Noviherbaspirillum</taxon>
    </lineage>
</organism>
<dbReference type="InterPro" id="IPR003856">
    <property type="entry name" value="LPS_length_determ_N"/>
</dbReference>
<dbReference type="InterPro" id="IPR014345">
    <property type="entry name" value="XrtA_polysacc_chain"/>
</dbReference>
<dbReference type="Proteomes" id="UP000031572">
    <property type="component" value="Unassembled WGS sequence"/>
</dbReference>
<dbReference type="PANTHER" id="PTHR32309:SF13">
    <property type="entry name" value="FERRIC ENTEROBACTIN TRANSPORT PROTEIN FEPE"/>
    <property type="match status" value="1"/>
</dbReference>
<feature type="transmembrane region" description="Helical" evidence="7">
    <location>
        <begin position="485"/>
        <end position="507"/>
    </location>
</feature>
<evidence type="ECO:0000256" key="7">
    <source>
        <dbReference type="SAM" id="Phobius"/>
    </source>
</evidence>
<dbReference type="AlphaFoldDB" id="A0A0C2BNE4"/>
<protein>
    <submittedName>
        <fullName evidence="9">Chain length-determining protein</fullName>
    </submittedName>
</protein>
<evidence type="ECO:0000256" key="6">
    <source>
        <dbReference type="SAM" id="Coils"/>
    </source>
</evidence>
<feature type="domain" description="Polysaccharide chain length determinant N-terminal" evidence="8">
    <location>
        <begin position="12"/>
        <end position="92"/>
    </location>
</feature>
<keyword evidence="3 7" id="KW-0812">Transmembrane</keyword>
<name>A0A0C2BNE4_9BURK</name>
<dbReference type="InterPro" id="IPR050445">
    <property type="entry name" value="Bact_polysacc_biosynth/exp"/>
</dbReference>
<keyword evidence="4 7" id="KW-1133">Transmembrane helix</keyword>
<evidence type="ECO:0000259" key="8">
    <source>
        <dbReference type="Pfam" id="PF02706"/>
    </source>
</evidence>
<keyword evidence="10" id="KW-1185">Reference proteome</keyword>
<feature type="transmembrane region" description="Helical" evidence="7">
    <location>
        <begin position="424"/>
        <end position="442"/>
    </location>
</feature>
<dbReference type="GO" id="GO:0004713">
    <property type="term" value="F:protein tyrosine kinase activity"/>
    <property type="evidence" value="ECO:0007669"/>
    <property type="project" value="TreeGrafter"/>
</dbReference>
<dbReference type="OrthoDB" id="9795292at2"/>
<evidence type="ECO:0000256" key="3">
    <source>
        <dbReference type="ARBA" id="ARBA00022692"/>
    </source>
</evidence>
<dbReference type="Pfam" id="PF02706">
    <property type="entry name" value="Wzz"/>
    <property type="match status" value="1"/>
</dbReference>
<evidence type="ECO:0000256" key="1">
    <source>
        <dbReference type="ARBA" id="ARBA00004651"/>
    </source>
</evidence>
<keyword evidence="6" id="KW-0175">Coiled coil</keyword>
<keyword evidence="5 7" id="KW-0472">Membrane</keyword>
<dbReference type="RefSeq" id="WP_040040368.1">
    <property type="nucleotide sequence ID" value="NZ_JWJG01000028.1"/>
</dbReference>
<evidence type="ECO:0000256" key="4">
    <source>
        <dbReference type="ARBA" id="ARBA00022989"/>
    </source>
</evidence>
<feature type="transmembrane region" description="Helical" evidence="7">
    <location>
        <begin position="20"/>
        <end position="40"/>
    </location>
</feature>
<dbReference type="NCBIfam" id="TIGR03007">
    <property type="entry name" value="pepcterm_ChnLen"/>
    <property type="match status" value="1"/>
</dbReference>
<dbReference type="STRING" id="709839.TSA66_13210"/>
<reference evidence="9 10" key="1">
    <citation type="submission" date="2014-12" db="EMBL/GenBank/DDBJ databases">
        <title>Denitrispirillum autotrophicum gen. nov., sp. nov., Denitrifying, Facultatively Autotrophic Bacteria Isolated from Rice Paddy Soil.</title>
        <authorList>
            <person name="Ishii S."/>
            <person name="Ashida N."/>
            <person name="Ohno H."/>
            <person name="Otsuka S."/>
            <person name="Yokota A."/>
            <person name="Senoo K."/>
        </authorList>
    </citation>
    <scope>NUCLEOTIDE SEQUENCE [LARGE SCALE GENOMIC DNA]</scope>
    <source>
        <strain evidence="9 10">TSA66</strain>
    </source>
</reference>
<evidence type="ECO:0000256" key="5">
    <source>
        <dbReference type="ARBA" id="ARBA00023136"/>
    </source>
</evidence>
<evidence type="ECO:0000313" key="9">
    <source>
        <dbReference type="EMBL" id="KIF81544.1"/>
    </source>
</evidence>
<dbReference type="PANTHER" id="PTHR32309">
    <property type="entry name" value="TYROSINE-PROTEIN KINASE"/>
    <property type="match status" value="1"/>
</dbReference>
<dbReference type="EMBL" id="JWJG01000028">
    <property type="protein sequence ID" value="KIF81544.1"/>
    <property type="molecule type" value="Genomic_DNA"/>
</dbReference>
<sequence>MEEQLAQLIAHVKGIWKYRWLALATAWLVAIAGGIVVHILPDKYEASARVFVDTQSILKPLLSGMTTVPNVEQQVGIMSRTLLSRPNLERLVRMVDLDIKINTPKEKEELLEKLARDIKLAGSPHDNIYTITYNNENPKLAKDVVRSLLAIFVEAGIGDKKKESENAVSFIDDQIKSYEEKLTAAENARKEFMLKNSGLLSRQGGDYNSKLMDATDTLNQARLELHEAEQARDALKRQIAGDEADATTAMRAAAASNPELDERLQALRKNLDNLQMQFTSAHPDIIATQRLIAQLEERKREEAKIRRPNPDRGANYSPLLQKLTISLAEAEARVASLRARVDEYASRVNRLTAMNKAVPEVEAQFAQLNRDYQINKENYEKLLGRREAAKLAGDLTNTTDMLTFRVVDPPMVPPTPAGPPRLKLFIGVVFGAIAAGIGAAFLMSKVRATFLTQYSLREVTGLPVLGTVGMYWTEQERMRHRKGNVAFVGSIALLLILCSGVAARMLVMY</sequence>
<comment type="caution">
    <text evidence="9">The sequence shown here is derived from an EMBL/GenBank/DDBJ whole genome shotgun (WGS) entry which is preliminary data.</text>
</comment>
<proteinExistence type="predicted"/>
<comment type="subcellular location">
    <subcellularLocation>
        <location evidence="1">Cell membrane</location>
        <topology evidence="1">Multi-pass membrane protein</topology>
    </subcellularLocation>
</comment>
<dbReference type="GO" id="GO:0005886">
    <property type="term" value="C:plasma membrane"/>
    <property type="evidence" value="ECO:0007669"/>
    <property type="project" value="UniProtKB-SubCell"/>
</dbReference>
<evidence type="ECO:0000313" key="10">
    <source>
        <dbReference type="Proteomes" id="UP000031572"/>
    </source>
</evidence>
<feature type="coiled-coil region" evidence="6">
    <location>
        <begin position="161"/>
        <end position="277"/>
    </location>
</feature>